<dbReference type="AlphaFoldDB" id="A0AAE1HYC2"/>
<name>A0AAE1HYC2_9NEOP</name>
<dbReference type="EMBL" id="JAHWGI010001401">
    <property type="protein sequence ID" value="KAK3929638.1"/>
    <property type="molecule type" value="Genomic_DNA"/>
</dbReference>
<organism evidence="1 2">
    <name type="scientific">Frankliniella fusca</name>
    <dbReference type="NCBI Taxonomy" id="407009"/>
    <lineage>
        <taxon>Eukaryota</taxon>
        <taxon>Metazoa</taxon>
        <taxon>Ecdysozoa</taxon>
        <taxon>Arthropoda</taxon>
        <taxon>Hexapoda</taxon>
        <taxon>Insecta</taxon>
        <taxon>Pterygota</taxon>
        <taxon>Neoptera</taxon>
        <taxon>Paraneoptera</taxon>
        <taxon>Thysanoptera</taxon>
        <taxon>Terebrantia</taxon>
        <taxon>Thripoidea</taxon>
        <taxon>Thripidae</taxon>
        <taxon>Frankliniella</taxon>
    </lineage>
</organism>
<sequence>MFVTFMKGSVFMEKSSMPPHTPESANETTVLFFWNLNSALVVSNECFIAGHYYQDRKDTKLSSVDLPHLRILKSTPSIVLQCIRPSDIVSKLINFTVQVSPEETLNLACTNVLLMEMLS</sequence>
<evidence type="ECO:0000313" key="2">
    <source>
        <dbReference type="Proteomes" id="UP001219518"/>
    </source>
</evidence>
<reference evidence="1" key="2">
    <citation type="journal article" date="2023" name="BMC Genomics">
        <title>Pest status, molecular evolution, and epigenetic factors derived from the genome assembly of Frankliniella fusca, a thysanopteran phytovirus vector.</title>
        <authorList>
            <person name="Catto M.A."/>
            <person name="Labadie P.E."/>
            <person name="Jacobson A.L."/>
            <person name="Kennedy G.G."/>
            <person name="Srinivasan R."/>
            <person name="Hunt B.G."/>
        </authorList>
    </citation>
    <scope>NUCLEOTIDE SEQUENCE</scope>
    <source>
        <strain evidence="1">PL_HMW_Pooled</strain>
    </source>
</reference>
<gene>
    <name evidence="1" type="ORF">KUF71_003645</name>
</gene>
<accession>A0AAE1HYC2</accession>
<keyword evidence="2" id="KW-1185">Reference proteome</keyword>
<proteinExistence type="predicted"/>
<dbReference type="Proteomes" id="UP001219518">
    <property type="component" value="Unassembled WGS sequence"/>
</dbReference>
<reference evidence="1" key="1">
    <citation type="submission" date="2021-07" db="EMBL/GenBank/DDBJ databases">
        <authorList>
            <person name="Catto M.A."/>
            <person name="Jacobson A."/>
            <person name="Kennedy G."/>
            <person name="Labadie P."/>
            <person name="Hunt B.G."/>
            <person name="Srinivasan R."/>
        </authorList>
    </citation>
    <scope>NUCLEOTIDE SEQUENCE</scope>
    <source>
        <strain evidence="1">PL_HMW_Pooled</strain>
        <tissue evidence="1">Head</tissue>
    </source>
</reference>
<protein>
    <submittedName>
        <fullName evidence="1">E3 ubiquitin-protein ligase ARI13</fullName>
    </submittedName>
</protein>
<evidence type="ECO:0000313" key="1">
    <source>
        <dbReference type="EMBL" id="KAK3929638.1"/>
    </source>
</evidence>
<comment type="caution">
    <text evidence="1">The sequence shown here is derived from an EMBL/GenBank/DDBJ whole genome shotgun (WGS) entry which is preliminary data.</text>
</comment>